<dbReference type="PANTHER" id="PTHR12083:SF9">
    <property type="entry name" value="BIFUNCTIONAL POLYNUCLEOTIDE PHOSPHATASE_KINASE"/>
    <property type="match status" value="1"/>
</dbReference>
<evidence type="ECO:0000256" key="1">
    <source>
        <dbReference type="SAM" id="MobiDB-lite"/>
    </source>
</evidence>
<evidence type="ECO:0000313" key="3">
    <source>
        <dbReference type="Proteomes" id="UP000076798"/>
    </source>
</evidence>
<dbReference type="PANTHER" id="PTHR12083">
    <property type="entry name" value="BIFUNCTIONAL POLYNUCLEOTIDE PHOSPHATASE/KINASE"/>
    <property type="match status" value="1"/>
</dbReference>
<dbReference type="EMBL" id="KV428009">
    <property type="protein sequence ID" value="KZT43071.1"/>
    <property type="molecule type" value="Genomic_DNA"/>
</dbReference>
<accession>A0A166HTR6</accession>
<sequence length="192" mass="21757">MPQTGTEQQVVLILCGLVGAGKSTFAKALETHYPRFKRCNQDDLGDRRLVEDLARASLAAGLSVCIDRTNFDSQQRSHWVKIAREFPGVAVWVLSFNISYDICSQRLASRLDHPTIHGYEQGLSVLDRMANNFRPAAFYEGFDRIYRIYETKPDYSRDEIAQLLNAISTSPPPPVFVQRRPPASTPRRAFTH</sequence>
<dbReference type="SUPFAM" id="SSF52540">
    <property type="entry name" value="P-loop containing nucleoside triphosphate hydrolases"/>
    <property type="match status" value="1"/>
</dbReference>
<gene>
    <name evidence="2" type="ORF">SISSUDRAFT_1040494</name>
</gene>
<dbReference type="GO" id="GO:0046404">
    <property type="term" value="F:ATP-dependent polydeoxyribonucleotide 5'-hydroxyl-kinase activity"/>
    <property type="evidence" value="ECO:0007669"/>
    <property type="project" value="TreeGrafter"/>
</dbReference>
<dbReference type="GO" id="GO:0003690">
    <property type="term" value="F:double-stranded DNA binding"/>
    <property type="evidence" value="ECO:0007669"/>
    <property type="project" value="TreeGrafter"/>
</dbReference>
<dbReference type="AlphaFoldDB" id="A0A166HTR6"/>
<dbReference type="Gene3D" id="3.40.50.300">
    <property type="entry name" value="P-loop containing nucleotide triphosphate hydrolases"/>
    <property type="match status" value="1"/>
</dbReference>
<name>A0A166HTR6_9AGAM</name>
<dbReference type="STRING" id="1314776.A0A166HTR6"/>
<dbReference type="Pfam" id="PF13671">
    <property type="entry name" value="AAA_33"/>
    <property type="match status" value="1"/>
</dbReference>
<protein>
    <submittedName>
        <fullName evidence="2">p-loop containing nucleoside triphosphate hydrolase protein</fullName>
    </submittedName>
</protein>
<dbReference type="GO" id="GO:0046403">
    <property type="term" value="F:polynucleotide 3'-phosphatase activity"/>
    <property type="evidence" value="ECO:0007669"/>
    <property type="project" value="TreeGrafter"/>
</dbReference>
<keyword evidence="3" id="KW-1185">Reference proteome</keyword>
<dbReference type="InterPro" id="IPR027417">
    <property type="entry name" value="P-loop_NTPase"/>
</dbReference>
<evidence type="ECO:0000313" key="2">
    <source>
        <dbReference type="EMBL" id="KZT43071.1"/>
    </source>
</evidence>
<reference evidence="2 3" key="1">
    <citation type="journal article" date="2016" name="Mol. Biol. Evol.">
        <title>Comparative Genomics of Early-Diverging Mushroom-Forming Fungi Provides Insights into the Origins of Lignocellulose Decay Capabilities.</title>
        <authorList>
            <person name="Nagy L.G."/>
            <person name="Riley R."/>
            <person name="Tritt A."/>
            <person name="Adam C."/>
            <person name="Daum C."/>
            <person name="Floudas D."/>
            <person name="Sun H."/>
            <person name="Yadav J.S."/>
            <person name="Pangilinan J."/>
            <person name="Larsson K.H."/>
            <person name="Matsuura K."/>
            <person name="Barry K."/>
            <person name="Labutti K."/>
            <person name="Kuo R."/>
            <person name="Ohm R.A."/>
            <person name="Bhattacharya S.S."/>
            <person name="Shirouzu T."/>
            <person name="Yoshinaga Y."/>
            <person name="Martin F.M."/>
            <person name="Grigoriev I.V."/>
            <person name="Hibbett D.S."/>
        </authorList>
    </citation>
    <scope>NUCLEOTIDE SEQUENCE [LARGE SCALE GENOMIC DNA]</scope>
    <source>
        <strain evidence="2 3">HHB10207 ss-3</strain>
    </source>
</reference>
<proteinExistence type="predicted"/>
<keyword evidence="2" id="KW-0378">Hydrolase</keyword>
<organism evidence="2 3">
    <name type="scientific">Sistotremastrum suecicum HHB10207 ss-3</name>
    <dbReference type="NCBI Taxonomy" id="1314776"/>
    <lineage>
        <taxon>Eukaryota</taxon>
        <taxon>Fungi</taxon>
        <taxon>Dikarya</taxon>
        <taxon>Basidiomycota</taxon>
        <taxon>Agaricomycotina</taxon>
        <taxon>Agaricomycetes</taxon>
        <taxon>Sistotremastrales</taxon>
        <taxon>Sistotremastraceae</taxon>
        <taxon>Sistotremastrum</taxon>
    </lineage>
</organism>
<dbReference type="GO" id="GO:0006281">
    <property type="term" value="P:DNA repair"/>
    <property type="evidence" value="ECO:0007669"/>
    <property type="project" value="TreeGrafter"/>
</dbReference>
<dbReference type="OrthoDB" id="3512845at2759"/>
<dbReference type="Proteomes" id="UP000076798">
    <property type="component" value="Unassembled WGS sequence"/>
</dbReference>
<feature type="region of interest" description="Disordered" evidence="1">
    <location>
        <begin position="171"/>
        <end position="192"/>
    </location>
</feature>